<evidence type="ECO:0000256" key="8">
    <source>
        <dbReference type="ARBA" id="ARBA00022679"/>
    </source>
</evidence>
<dbReference type="GO" id="GO:0008270">
    <property type="term" value="F:zinc ion binding"/>
    <property type="evidence" value="ECO:0007669"/>
    <property type="project" value="UniProtKB-KW"/>
</dbReference>
<evidence type="ECO:0000256" key="9">
    <source>
        <dbReference type="ARBA" id="ARBA00022723"/>
    </source>
</evidence>
<dbReference type="EC" id="2.3.2.27" evidence="5 16"/>
<protein>
    <recommendedName>
        <fullName evidence="6 16">E3 ubiquitin-protein ligase listerin</fullName>
        <ecNumber evidence="5 16">2.3.2.27</ecNumber>
    </recommendedName>
    <alternativeName>
        <fullName evidence="14 16">RING-type E3 ubiquitin transferase listerin</fullName>
    </alternativeName>
</protein>
<comment type="catalytic activity">
    <reaction evidence="1 16">
        <text>S-ubiquitinyl-[E2 ubiquitin-conjugating enzyme]-L-cysteine + [acceptor protein]-L-lysine = [E2 ubiquitin-conjugating enzyme]-L-cysteine + N(6)-ubiquitinyl-[acceptor protein]-L-lysine.</text>
        <dbReference type="EC" id="2.3.2.27"/>
    </reaction>
</comment>
<dbReference type="InterPro" id="IPR039804">
    <property type="entry name" value="RING-CH-C4HC3_LTN1"/>
</dbReference>
<evidence type="ECO:0000256" key="5">
    <source>
        <dbReference type="ARBA" id="ARBA00012483"/>
    </source>
</evidence>
<evidence type="ECO:0000313" key="18">
    <source>
        <dbReference type="EMBL" id="KII66615.1"/>
    </source>
</evidence>
<feature type="domain" description="RING-type" evidence="17">
    <location>
        <begin position="1576"/>
        <end position="1623"/>
    </location>
</feature>
<dbReference type="GO" id="GO:0072344">
    <property type="term" value="P:rescue of stalled ribosome"/>
    <property type="evidence" value="ECO:0007669"/>
    <property type="project" value="UniProtKB-UniRule"/>
</dbReference>
<dbReference type="GO" id="GO:0005829">
    <property type="term" value="C:cytosol"/>
    <property type="evidence" value="ECO:0007669"/>
    <property type="project" value="UniProtKB-SubCell"/>
</dbReference>
<comment type="pathway">
    <text evidence="3 16">Protein modification; protein ubiquitination.</text>
</comment>
<comment type="subcellular location">
    <subcellularLocation>
        <location evidence="2">Cytoplasm</location>
        <location evidence="2">Cytosol</location>
    </subcellularLocation>
</comment>
<dbReference type="InterPro" id="IPR013083">
    <property type="entry name" value="Znf_RING/FYVE/PHD"/>
</dbReference>
<accession>A0A0C2MQQ3</accession>
<evidence type="ECO:0000256" key="11">
    <source>
        <dbReference type="ARBA" id="ARBA00022771"/>
    </source>
</evidence>
<comment type="function">
    <text evidence="16">E3 ubiquitin-protein ligase. Component of the ribosome quality control complex (RQC), a ribosome-associated complex that mediates ubiquitination and extraction of incompletely synthesized nascent chains for proteasomal degradation.</text>
</comment>
<comment type="caution">
    <text evidence="18">The sequence shown here is derived from an EMBL/GenBank/DDBJ whole genome shotgun (WGS) entry which is preliminary data.</text>
</comment>
<dbReference type="CDD" id="cd16491">
    <property type="entry name" value="RING-CH-C4HC3_LTN1"/>
    <property type="match status" value="1"/>
</dbReference>
<sequence>MVHNKLKKSKVKKLSSSLQAKLFLERNQDINPFSQNLTTNDPITRNECDGRNKLNLLSEGIDDNLRHIFKLIFKKSHDSKIKGLERLYEVIPIQSDIDILKIMPIWVKVYNSSMNVDDIGVKQLIQNIQLNIVQNQKITLREYVDSIIVTWLLACFDSEESISKIARQSLCLYFLDEKFQLNSPLLMPYAERISEFLVQKLQNVSSLNLKSIGPDYKHEPSVSGSIRLSFYILTLKDSSTFSTDPIIENLFHQKFLLMNSKSNEGLKLILRSFHDLINSEVLVPESCVKKILRFVMKFLQNYNGSLEYQTATSVLSVLRSKYKNIAFDKSNMDEVWLKIPMLFASASSIQLFQLFNLLDELYIFDFHLLSESFHKAILKDLLILCDKLRSSNTSQENIYLRSIRLHEKIITSLLSDVNDISKFEELSELEFETLLSCFGFDSALKYHNPEVFQIFTNILNIIFVKSEENCNYTYIKSIMQTIIDKLENSISKICSSSEAKIDEFFLEFFKILVKCESKLLDLVDFKTFVFSKFGDVCAIIDQPINSKVIIYYCVLGSFHLHYFPLDKSPEDILKKIASQIADDSNQLVLAFIYLIQQFRSISENFMDTCGDIDVGFLIKVALQLLKYDTICMKLGSDIMCHVLRKFIRNMGTYRAFIDDIAQIVINLISDHMDTIDELQELKKIVFEYLLHHKKSSCPQESHFFVKLVFQMLKSLDLSKFHTGSDFNVIVKSWLFKLIENHNYAIEALSSNISIIFRSLNGLIDDLYCLNIHPKKLYEFFFNFFKSQFIVNYFEHLENVTAFLIEMAFDYKHLVQVIDSSTTDPQYIHKSTSTLYIPTSITWLDEECDSLKHANLQNKLMVFYVLFDIPETAMIVENHLTKKTFMEWFVSFLFLTILFEDRSGILCMNKVLQRLPSDCLKNLTDELLNKCTENSYYCMLLDFLLKKMTRFTHEMCLTLLNDYLKNCNLNTLDNLNNIHIVNTISILMGSLKSPAHIILIIDEHLVKLSLINNPESVLFNIGFLRSLITSLLDLKQKSKKFIAACQSLWAYVQVTHDYLLERFDTVLRTKSLEIVHEINIYLCVSLIRMLINFNHQFSYSQLLKEDMMEILKKIPTLIPGLDCDSFYTIMIIEELVKLCLLVLYNIDNAKSLLNFSQLSISQLHPKNIQNVFHPSYTFICQEIVRKMKSLTAVSTLSNFCGLLSLEVYEEIGKIPLESSGCVLFRHIKETEIFERKNQETILDVVSGDYQTNKSDFTGLQSSHNYSLFIEREKIKDIKEAIGHYFDSFHRINMLETDILFIKKTNDGQITEIDSSLKHFIKSSIDAFTNQKGHKAFTSHKYHFFSHDIQVEFLESTIHLLNSHLFLQMLINVAEDNRWLVFTSSDVKSLVFAIISSCFSKLNLDYHYDEEIKQTCTVSGDFLEILTFQSLLWFGMEYPLLLNDAVSDMRRDLFKKTRNFCLKLLCKSIITKQMDNCEIYFKDDPSFIVSCQRELNVVSFRYSGTDDEVEFLIRITRNYPFEPIKIEPVSISKMSNEISDFIRAVEIFVITHKHSNLADALKFFRARFDESLGGIEKCHICFSVLSSTDLGVPSKKCIVCQKKFHKTCLVQWFVSSVKKSCPLCRSIFY</sequence>
<keyword evidence="7" id="KW-0963">Cytoplasm</keyword>
<evidence type="ECO:0000256" key="14">
    <source>
        <dbReference type="ARBA" id="ARBA00032366"/>
    </source>
</evidence>
<keyword evidence="9 16" id="KW-0479">Metal-binding</keyword>
<dbReference type="GO" id="GO:0043023">
    <property type="term" value="F:ribosomal large subunit binding"/>
    <property type="evidence" value="ECO:0007669"/>
    <property type="project" value="TreeGrafter"/>
</dbReference>
<evidence type="ECO:0000256" key="1">
    <source>
        <dbReference type="ARBA" id="ARBA00000900"/>
    </source>
</evidence>
<dbReference type="InterPro" id="IPR001841">
    <property type="entry name" value="Znf_RING"/>
</dbReference>
<dbReference type="InterPro" id="IPR039795">
    <property type="entry name" value="LTN1/Rkr1"/>
</dbReference>
<dbReference type="SUPFAM" id="SSF57850">
    <property type="entry name" value="RING/U-box"/>
    <property type="match status" value="1"/>
</dbReference>
<dbReference type="GO" id="GO:1990112">
    <property type="term" value="C:RQC complex"/>
    <property type="evidence" value="ECO:0007669"/>
    <property type="project" value="UniProtKB-UniRule"/>
</dbReference>
<evidence type="ECO:0000256" key="3">
    <source>
        <dbReference type="ARBA" id="ARBA00004906"/>
    </source>
</evidence>
<proteinExistence type="inferred from homology"/>
<evidence type="ECO:0000259" key="17">
    <source>
        <dbReference type="PROSITE" id="PS50089"/>
    </source>
</evidence>
<dbReference type="Pfam" id="PF22958">
    <property type="entry name" value="Ltn1_1st"/>
    <property type="match status" value="1"/>
</dbReference>
<keyword evidence="11 15" id="KW-0863">Zinc-finger</keyword>
<dbReference type="GO" id="GO:0016567">
    <property type="term" value="P:protein ubiquitination"/>
    <property type="evidence" value="ECO:0007669"/>
    <property type="project" value="UniProtKB-UniPathway"/>
</dbReference>
<reference evidence="18 19" key="1">
    <citation type="journal article" date="2014" name="Genome Biol. Evol.">
        <title>The genome of the myxosporean Thelohanellus kitauei shows adaptations to nutrient acquisition within its fish host.</title>
        <authorList>
            <person name="Yang Y."/>
            <person name="Xiong J."/>
            <person name="Zhou Z."/>
            <person name="Huo F."/>
            <person name="Miao W."/>
            <person name="Ran C."/>
            <person name="Liu Y."/>
            <person name="Zhang J."/>
            <person name="Feng J."/>
            <person name="Wang M."/>
            <person name="Wang M."/>
            <person name="Wang L."/>
            <person name="Yao B."/>
        </authorList>
    </citation>
    <scope>NUCLEOTIDE SEQUENCE [LARGE SCALE GENOMIC DNA]</scope>
    <source>
        <strain evidence="18">Wuqing</strain>
    </source>
</reference>
<dbReference type="Proteomes" id="UP000031668">
    <property type="component" value="Unassembled WGS sequence"/>
</dbReference>
<evidence type="ECO:0000256" key="2">
    <source>
        <dbReference type="ARBA" id="ARBA00004514"/>
    </source>
</evidence>
<comment type="subunit">
    <text evidence="16">Component of the ribosome quality control complex (RQC).</text>
</comment>
<evidence type="ECO:0000256" key="7">
    <source>
        <dbReference type="ARBA" id="ARBA00022490"/>
    </source>
</evidence>
<evidence type="ECO:0000256" key="12">
    <source>
        <dbReference type="ARBA" id="ARBA00022786"/>
    </source>
</evidence>
<keyword evidence="12 16" id="KW-0833">Ubl conjugation pathway</keyword>
<evidence type="ECO:0000313" key="19">
    <source>
        <dbReference type="Proteomes" id="UP000031668"/>
    </source>
</evidence>
<keyword evidence="8 16" id="KW-0808">Transferase</keyword>
<evidence type="ECO:0000256" key="16">
    <source>
        <dbReference type="RuleBase" id="RU367090"/>
    </source>
</evidence>
<dbReference type="InterPro" id="IPR054476">
    <property type="entry name" value="Ltn1_N"/>
</dbReference>
<dbReference type="GO" id="GO:1990116">
    <property type="term" value="P:ribosome-associated ubiquitin-dependent protein catabolic process"/>
    <property type="evidence" value="ECO:0007669"/>
    <property type="project" value="UniProtKB-UniRule"/>
</dbReference>
<dbReference type="UniPathway" id="UPA00143"/>
<evidence type="ECO:0000256" key="4">
    <source>
        <dbReference type="ARBA" id="ARBA00007997"/>
    </source>
</evidence>
<keyword evidence="19" id="KW-1185">Reference proteome</keyword>
<comment type="similarity">
    <text evidence="4 16">Belongs to the LTN1 family.</text>
</comment>
<evidence type="ECO:0000256" key="10">
    <source>
        <dbReference type="ARBA" id="ARBA00022737"/>
    </source>
</evidence>
<gene>
    <name evidence="18" type="ORF">RF11_11325</name>
</gene>
<dbReference type="OrthoDB" id="6108at2759"/>
<keyword evidence="10" id="KW-0677">Repeat</keyword>
<dbReference type="PROSITE" id="PS50089">
    <property type="entry name" value="ZF_RING_2"/>
    <property type="match status" value="1"/>
</dbReference>
<evidence type="ECO:0000256" key="6">
    <source>
        <dbReference type="ARBA" id="ARBA00017157"/>
    </source>
</evidence>
<dbReference type="PANTHER" id="PTHR12389">
    <property type="entry name" value="ZINC FINGER PROTEIN 294"/>
    <property type="match status" value="1"/>
</dbReference>
<dbReference type="PANTHER" id="PTHR12389:SF0">
    <property type="entry name" value="E3 UBIQUITIN-PROTEIN LIGASE LISTERIN"/>
    <property type="match status" value="1"/>
</dbReference>
<evidence type="ECO:0000256" key="15">
    <source>
        <dbReference type="PROSITE-ProRule" id="PRU00175"/>
    </source>
</evidence>
<dbReference type="EMBL" id="JWZT01003500">
    <property type="protein sequence ID" value="KII66615.1"/>
    <property type="molecule type" value="Genomic_DNA"/>
</dbReference>
<dbReference type="GO" id="GO:0061630">
    <property type="term" value="F:ubiquitin protein ligase activity"/>
    <property type="evidence" value="ECO:0007669"/>
    <property type="project" value="UniProtKB-UniRule"/>
</dbReference>
<dbReference type="Gene3D" id="3.30.40.10">
    <property type="entry name" value="Zinc/RING finger domain, C3HC4 (zinc finger)"/>
    <property type="match status" value="1"/>
</dbReference>
<name>A0A0C2MQQ3_THEKT</name>
<evidence type="ECO:0000256" key="13">
    <source>
        <dbReference type="ARBA" id="ARBA00022833"/>
    </source>
</evidence>
<keyword evidence="13 16" id="KW-0862">Zinc</keyword>
<organism evidence="18 19">
    <name type="scientific">Thelohanellus kitauei</name>
    <name type="common">Myxosporean</name>
    <dbReference type="NCBI Taxonomy" id="669202"/>
    <lineage>
        <taxon>Eukaryota</taxon>
        <taxon>Metazoa</taxon>
        <taxon>Cnidaria</taxon>
        <taxon>Myxozoa</taxon>
        <taxon>Myxosporea</taxon>
        <taxon>Bivalvulida</taxon>
        <taxon>Platysporina</taxon>
        <taxon>Myxobolidae</taxon>
        <taxon>Thelohanellus</taxon>
    </lineage>
</organism>